<dbReference type="Gene3D" id="3.40.630.10">
    <property type="entry name" value="Zn peptidases"/>
    <property type="match status" value="1"/>
</dbReference>
<dbReference type="InterPro" id="IPR002933">
    <property type="entry name" value="Peptidase_M20"/>
</dbReference>
<dbReference type="InterPro" id="IPR011650">
    <property type="entry name" value="Peptidase_M20_dimer"/>
</dbReference>
<dbReference type="Proteomes" id="UP000424872">
    <property type="component" value="Chromosome"/>
</dbReference>
<feature type="domain" description="Peptidase M20 dimerisation" evidence="3">
    <location>
        <begin position="177"/>
        <end position="270"/>
    </location>
</feature>
<sequence length="379" mass="40510">MQLEQLVALRRDLHAHPELGYKETRTSDIVARVLTEQGIEVHRGLGGTGVVGVLKRGSGSRVIGLRADMDALPMQDNGSQPWKSTHDGICHACGHDGHTVMLLGAAMQLAQQGDFDGTLVFIFQPAEEGLAGAKAMIDDGLFSRFPCDAVYALHNWPELPLGEVQTRPGPIMAAADRFDITVQGGGGHAAQPHLTRDTLLAASELVVALNTLVARALDPCEPALLSVTRMQGGFSHNMIPAEASITGTVRTFSPAAQDIIESRLRAMAQHVSAAHGLHAEVNYLRYYPATVNSAPEAQLALTAVQQAGMTASEARQPALTSEDFAFMLQAKPGAYLWIGSAPSQPLHHSAYDFNDALIPQGIQALTAIARHALRTEFPC</sequence>
<keyword evidence="2" id="KW-0464">Manganese</keyword>
<gene>
    <name evidence="4" type="ORF">CTZ24_16285</name>
</gene>
<feature type="binding site" evidence="2">
    <location>
        <position position="154"/>
    </location>
    <ligand>
        <name>Mn(2+)</name>
        <dbReference type="ChEBI" id="CHEBI:29035"/>
        <label>2</label>
    </ligand>
</feature>
<dbReference type="GO" id="GO:0050118">
    <property type="term" value="F:N-acetyldiaminopimelate deacetylase activity"/>
    <property type="evidence" value="ECO:0007669"/>
    <property type="project" value="UniProtKB-ARBA"/>
</dbReference>
<dbReference type="FunFam" id="3.30.70.360:FF:000001">
    <property type="entry name" value="N-acetyldiaminopimelate deacetylase"/>
    <property type="match status" value="1"/>
</dbReference>
<dbReference type="Gene3D" id="3.30.70.360">
    <property type="match status" value="1"/>
</dbReference>
<dbReference type="InterPro" id="IPR017439">
    <property type="entry name" value="Amidohydrolase"/>
</dbReference>
<dbReference type="AlphaFoldDB" id="A0AAP9H7B2"/>
<keyword evidence="1" id="KW-0378">Hydrolase</keyword>
<dbReference type="InterPro" id="IPR036264">
    <property type="entry name" value="Bact_exopeptidase_dim_dom"/>
</dbReference>
<feature type="binding site" evidence="2">
    <location>
        <position position="95"/>
    </location>
    <ligand>
        <name>Mn(2+)</name>
        <dbReference type="ChEBI" id="CHEBI:29035"/>
        <label>2</label>
    </ligand>
</feature>
<feature type="binding site" evidence="2">
    <location>
        <position position="347"/>
    </location>
    <ligand>
        <name>Mn(2+)</name>
        <dbReference type="ChEBI" id="CHEBI:29035"/>
        <label>2</label>
    </ligand>
</feature>
<evidence type="ECO:0000313" key="4">
    <source>
        <dbReference type="EMBL" id="QGR07894.1"/>
    </source>
</evidence>
<dbReference type="Pfam" id="PF01546">
    <property type="entry name" value="Peptidase_M20"/>
    <property type="match status" value="1"/>
</dbReference>
<dbReference type="Pfam" id="PF07687">
    <property type="entry name" value="M20_dimer"/>
    <property type="match status" value="1"/>
</dbReference>
<evidence type="ECO:0000259" key="3">
    <source>
        <dbReference type="Pfam" id="PF07687"/>
    </source>
</evidence>
<evidence type="ECO:0000256" key="1">
    <source>
        <dbReference type="ARBA" id="ARBA00022801"/>
    </source>
</evidence>
<dbReference type="PANTHER" id="PTHR11014:SF63">
    <property type="entry name" value="METALLOPEPTIDASE, PUTATIVE (AFU_ORTHOLOGUE AFUA_6G09600)-RELATED"/>
    <property type="match status" value="1"/>
</dbReference>
<evidence type="ECO:0000313" key="5">
    <source>
        <dbReference type="Proteomes" id="UP000424872"/>
    </source>
</evidence>
<accession>A0AAP9H7B2</accession>
<dbReference type="SUPFAM" id="SSF55031">
    <property type="entry name" value="Bacterial exopeptidase dimerisation domain"/>
    <property type="match status" value="1"/>
</dbReference>
<protein>
    <submittedName>
        <fullName evidence="4">Peptidase M20</fullName>
    </submittedName>
</protein>
<keyword evidence="2" id="KW-0479">Metal-binding</keyword>
<dbReference type="SUPFAM" id="SSF53187">
    <property type="entry name" value="Zn-dependent exopeptidases"/>
    <property type="match status" value="1"/>
</dbReference>
<dbReference type="PANTHER" id="PTHR11014">
    <property type="entry name" value="PEPTIDASE M20 FAMILY MEMBER"/>
    <property type="match status" value="1"/>
</dbReference>
<dbReference type="EMBL" id="CP024636">
    <property type="protein sequence ID" value="QGR07894.1"/>
    <property type="molecule type" value="Genomic_DNA"/>
</dbReference>
<reference evidence="5" key="1">
    <citation type="submission" date="2017-11" db="EMBL/GenBank/DDBJ databases">
        <title>Genome sequence of Pantoea sp. MSR2.</title>
        <authorList>
            <person name="Nascimento F.X."/>
        </authorList>
    </citation>
    <scope>NUCLEOTIDE SEQUENCE [LARGE SCALE GENOMIC DNA]</scope>
    <source>
        <strain evidence="5">MSR2</strain>
    </source>
</reference>
<feature type="binding site" evidence="2">
    <location>
        <position position="93"/>
    </location>
    <ligand>
        <name>Mn(2+)</name>
        <dbReference type="ChEBI" id="CHEBI:29035"/>
        <label>2</label>
    </ligand>
</feature>
<proteinExistence type="predicted"/>
<organism evidence="4 5">
    <name type="scientific">Pantoea phytobeneficialis</name>
    <dbReference type="NCBI Taxonomy" id="2052056"/>
    <lineage>
        <taxon>Bacteria</taxon>
        <taxon>Pseudomonadati</taxon>
        <taxon>Pseudomonadota</taxon>
        <taxon>Gammaproteobacteria</taxon>
        <taxon>Enterobacterales</taxon>
        <taxon>Erwiniaceae</taxon>
        <taxon>Pantoea</taxon>
    </lineage>
</organism>
<dbReference type="NCBIfam" id="TIGR01891">
    <property type="entry name" value="amidohydrolases"/>
    <property type="match status" value="1"/>
</dbReference>
<dbReference type="GO" id="GO:0019877">
    <property type="term" value="P:diaminopimelate biosynthetic process"/>
    <property type="evidence" value="ECO:0007669"/>
    <property type="project" value="UniProtKB-ARBA"/>
</dbReference>
<dbReference type="CDD" id="cd05666">
    <property type="entry name" value="M20_Acy1-like"/>
    <property type="match status" value="1"/>
</dbReference>
<dbReference type="PIRSF" id="PIRSF005962">
    <property type="entry name" value="Pept_M20D_amidohydro"/>
    <property type="match status" value="1"/>
</dbReference>
<dbReference type="KEGG" id="ppho:CTZ24_16285"/>
<comment type="cofactor">
    <cofactor evidence="2">
        <name>Mn(2+)</name>
        <dbReference type="ChEBI" id="CHEBI:29035"/>
    </cofactor>
    <text evidence="2">The Mn(2+) ion enhances activity.</text>
</comment>
<feature type="binding site" evidence="2">
    <location>
        <position position="128"/>
    </location>
    <ligand>
        <name>Mn(2+)</name>
        <dbReference type="ChEBI" id="CHEBI:29035"/>
        <label>2</label>
    </ligand>
</feature>
<name>A0AAP9H7B2_9GAMM</name>
<dbReference type="GO" id="GO:0046872">
    <property type="term" value="F:metal ion binding"/>
    <property type="evidence" value="ECO:0007669"/>
    <property type="project" value="UniProtKB-KW"/>
</dbReference>
<evidence type="ECO:0000256" key="2">
    <source>
        <dbReference type="PIRSR" id="PIRSR005962-1"/>
    </source>
</evidence>